<evidence type="ECO:0000256" key="2">
    <source>
        <dbReference type="ARBA" id="ARBA00022741"/>
    </source>
</evidence>
<dbReference type="NCBIfam" id="TIGR00750">
    <property type="entry name" value="lao"/>
    <property type="match status" value="1"/>
</dbReference>
<dbReference type="SUPFAM" id="SSF52540">
    <property type="entry name" value="P-loop containing nucleoside triphosphate hydrolases"/>
    <property type="match status" value="1"/>
</dbReference>
<evidence type="ECO:0000256" key="1">
    <source>
        <dbReference type="ARBA" id="ARBA00009625"/>
    </source>
</evidence>
<dbReference type="CDD" id="cd03114">
    <property type="entry name" value="MMAA-like"/>
    <property type="match status" value="1"/>
</dbReference>
<keyword evidence="3" id="KW-0378">Hydrolase</keyword>
<dbReference type="GO" id="GO:0003924">
    <property type="term" value="F:GTPase activity"/>
    <property type="evidence" value="ECO:0007669"/>
    <property type="project" value="InterPro"/>
</dbReference>
<comment type="similarity">
    <text evidence="1">Belongs to the SIMIBI class G3E GTPase family. ArgK/MeaB subfamily.</text>
</comment>
<dbReference type="InterPro" id="IPR052040">
    <property type="entry name" value="GTPase/Isobutyryl-CoA_mutase"/>
</dbReference>
<dbReference type="Pfam" id="PF03308">
    <property type="entry name" value="MeaB"/>
    <property type="match status" value="1"/>
</dbReference>
<dbReference type="AlphaFoldDB" id="A0A0W8FUJ2"/>
<accession>A0A0W8FUJ2</accession>
<proteinExistence type="inferred from homology"/>
<gene>
    <name evidence="6" type="ORF">ASZ90_005663</name>
</gene>
<comment type="caution">
    <text evidence="6">The sequence shown here is derived from an EMBL/GenBank/DDBJ whole genome shotgun (WGS) entry which is preliminary data.</text>
</comment>
<dbReference type="InterPro" id="IPR005129">
    <property type="entry name" value="GTPase_ArgK"/>
</dbReference>
<dbReference type="PANTHER" id="PTHR43087:SF1">
    <property type="entry name" value="LAO_AO TRANSPORT SYSTEM ATPASE"/>
    <property type="match status" value="1"/>
</dbReference>
<evidence type="ECO:0000256" key="5">
    <source>
        <dbReference type="ARBA" id="ARBA00023186"/>
    </source>
</evidence>
<evidence type="ECO:0000256" key="4">
    <source>
        <dbReference type="ARBA" id="ARBA00023134"/>
    </source>
</evidence>
<sequence>MEEKLALMIEAAGENSERALAKLISHVEDRKTGWKDIMKTIYAKTGRTCVIGVTGSPGAGKSSLVGEFAKRLGDRGYTIGIIAVDPSSPFSGGAVLGDRIRMRDISTYQNIFIRSMATRGMLGGLCQAARDVVRIMDFAGKDIVIIETVGVGQDEIEVVSAADYVMLVTYPGGGDSVQAIKAGVMEIGDLFVVNKCDREGADIIVSEISAMLDLSTETAVKIPQVIKTSAFTKEGIDKLMDILSEFIQKKKKGLHYQKEHVRQEVISILETEMVSIIKERITGNGNMEKELELILSGKSDPYSIADKLMKRFAVIKNLEEKRKGGFQ</sequence>
<dbReference type="GO" id="GO:0016301">
    <property type="term" value="F:kinase activity"/>
    <property type="evidence" value="ECO:0007669"/>
    <property type="project" value="UniProtKB-KW"/>
</dbReference>
<keyword evidence="2" id="KW-0547">Nucleotide-binding</keyword>
<dbReference type="GO" id="GO:0005525">
    <property type="term" value="F:GTP binding"/>
    <property type="evidence" value="ECO:0007669"/>
    <property type="project" value="UniProtKB-KW"/>
</dbReference>
<reference evidence="6" key="1">
    <citation type="journal article" date="2015" name="Proc. Natl. Acad. Sci. U.S.A.">
        <title>Networks of energetic and metabolic interactions define dynamics in microbial communities.</title>
        <authorList>
            <person name="Embree M."/>
            <person name="Liu J.K."/>
            <person name="Al-Bassam M.M."/>
            <person name="Zengler K."/>
        </authorList>
    </citation>
    <scope>NUCLEOTIDE SEQUENCE</scope>
</reference>
<evidence type="ECO:0000256" key="3">
    <source>
        <dbReference type="ARBA" id="ARBA00022801"/>
    </source>
</evidence>
<keyword evidence="4" id="KW-0342">GTP-binding</keyword>
<organism evidence="6">
    <name type="scientific">hydrocarbon metagenome</name>
    <dbReference type="NCBI Taxonomy" id="938273"/>
    <lineage>
        <taxon>unclassified sequences</taxon>
        <taxon>metagenomes</taxon>
        <taxon>ecological metagenomes</taxon>
    </lineage>
</organism>
<protein>
    <submittedName>
        <fullName evidence="6">Putative periplasmic protein kinase argk</fullName>
    </submittedName>
</protein>
<dbReference type="PANTHER" id="PTHR43087">
    <property type="entry name" value="LYSINE/ARGININE/ORNITHINE TRANSPORT SYSTEM KINASE"/>
    <property type="match status" value="1"/>
</dbReference>
<dbReference type="EMBL" id="LNQE01000844">
    <property type="protein sequence ID" value="KUG24551.1"/>
    <property type="molecule type" value="Genomic_DNA"/>
</dbReference>
<keyword evidence="5" id="KW-0143">Chaperone</keyword>
<dbReference type="InterPro" id="IPR027417">
    <property type="entry name" value="P-loop_NTPase"/>
</dbReference>
<evidence type="ECO:0000313" key="6">
    <source>
        <dbReference type="EMBL" id="KUG24551.1"/>
    </source>
</evidence>
<name>A0A0W8FUJ2_9ZZZZ</name>
<keyword evidence="6" id="KW-0808">Transferase</keyword>
<keyword evidence="6" id="KW-0418">Kinase</keyword>
<dbReference type="Gene3D" id="3.40.50.300">
    <property type="entry name" value="P-loop containing nucleotide triphosphate hydrolases"/>
    <property type="match status" value="1"/>
</dbReference>